<dbReference type="Proteomes" id="UP000309872">
    <property type="component" value="Unassembled WGS sequence"/>
</dbReference>
<dbReference type="PROSITE" id="PS51257">
    <property type="entry name" value="PROKAR_LIPOPROTEIN"/>
    <property type="match status" value="1"/>
</dbReference>
<dbReference type="CDD" id="cd08977">
    <property type="entry name" value="SusD"/>
    <property type="match status" value="1"/>
</dbReference>
<dbReference type="EMBL" id="SUKA01000002">
    <property type="protein sequence ID" value="TJY66949.1"/>
    <property type="molecule type" value="Genomic_DNA"/>
</dbReference>
<evidence type="ECO:0000313" key="9">
    <source>
        <dbReference type="EMBL" id="TJY66949.1"/>
    </source>
</evidence>
<reference evidence="9 10" key="1">
    <citation type="submission" date="2019-04" db="EMBL/GenBank/DDBJ databases">
        <title>Sphingobacterium olei sp. nov., isolated from oil-contaminated soil.</title>
        <authorList>
            <person name="Liu B."/>
        </authorList>
    </citation>
    <scope>NUCLEOTIDE SEQUENCE [LARGE SCALE GENOMIC DNA]</scope>
    <source>
        <strain evidence="9 10">Y3L14</strain>
    </source>
</reference>
<dbReference type="AlphaFoldDB" id="A0A4V5LZ19"/>
<feature type="signal peptide" evidence="6">
    <location>
        <begin position="1"/>
        <end position="18"/>
    </location>
</feature>
<dbReference type="OrthoDB" id="5694214at2"/>
<evidence type="ECO:0000259" key="8">
    <source>
        <dbReference type="Pfam" id="PF14322"/>
    </source>
</evidence>
<protein>
    <submittedName>
        <fullName evidence="9">RagB/SusD family nutrient uptake outer membrane protein</fullName>
    </submittedName>
</protein>
<dbReference type="Gene3D" id="1.25.40.390">
    <property type="match status" value="1"/>
</dbReference>
<keyword evidence="5" id="KW-0998">Cell outer membrane</keyword>
<dbReference type="InterPro" id="IPR033985">
    <property type="entry name" value="SusD-like_N"/>
</dbReference>
<dbReference type="InterPro" id="IPR012944">
    <property type="entry name" value="SusD_RagB_dom"/>
</dbReference>
<organism evidence="9 10">
    <name type="scientific">Sphingobacterium alkalisoli</name>
    <dbReference type="NCBI Taxonomy" id="1874115"/>
    <lineage>
        <taxon>Bacteria</taxon>
        <taxon>Pseudomonadati</taxon>
        <taxon>Bacteroidota</taxon>
        <taxon>Sphingobacteriia</taxon>
        <taxon>Sphingobacteriales</taxon>
        <taxon>Sphingobacteriaceae</taxon>
        <taxon>Sphingobacterium</taxon>
    </lineage>
</organism>
<dbReference type="Pfam" id="PF07980">
    <property type="entry name" value="SusD_RagB"/>
    <property type="match status" value="1"/>
</dbReference>
<feature type="domain" description="SusD-like N-terminal" evidence="8">
    <location>
        <begin position="21"/>
        <end position="217"/>
    </location>
</feature>
<dbReference type="Pfam" id="PF14322">
    <property type="entry name" value="SusD-like_3"/>
    <property type="match status" value="1"/>
</dbReference>
<keyword evidence="3 6" id="KW-0732">Signal</keyword>
<evidence type="ECO:0000256" key="4">
    <source>
        <dbReference type="ARBA" id="ARBA00023136"/>
    </source>
</evidence>
<dbReference type="SUPFAM" id="SSF48452">
    <property type="entry name" value="TPR-like"/>
    <property type="match status" value="1"/>
</dbReference>
<feature type="chain" id="PRO_5020828184" evidence="6">
    <location>
        <begin position="19"/>
        <end position="525"/>
    </location>
</feature>
<comment type="similarity">
    <text evidence="2">Belongs to the SusD family.</text>
</comment>
<name>A0A4V5LZ19_9SPHI</name>
<gene>
    <name evidence="9" type="ORF">FAZ19_08590</name>
</gene>
<evidence type="ECO:0000259" key="7">
    <source>
        <dbReference type="Pfam" id="PF07980"/>
    </source>
</evidence>
<evidence type="ECO:0000256" key="2">
    <source>
        <dbReference type="ARBA" id="ARBA00006275"/>
    </source>
</evidence>
<comment type="caution">
    <text evidence="9">The sequence shown here is derived from an EMBL/GenBank/DDBJ whole genome shotgun (WGS) entry which is preliminary data.</text>
</comment>
<evidence type="ECO:0000256" key="5">
    <source>
        <dbReference type="ARBA" id="ARBA00023237"/>
    </source>
</evidence>
<evidence type="ECO:0000256" key="6">
    <source>
        <dbReference type="SAM" id="SignalP"/>
    </source>
</evidence>
<dbReference type="GO" id="GO:0009279">
    <property type="term" value="C:cell outer membrane"/>
    <property type="evidence" value="ECO:0007669"/>
    <property type="project" value="UniProtKB-SubCell"/>
</dbReference>
<proteinExistence type="inferred from homology"/>
<accession>A0A4V5LZ19</accession>
<comment type="subcellular location">
    <subcellularLocation>
        <location evidence="1">Cell outer membrane</location>
    </subcellularLocation>
</comment>
<evidence type="ECO:0000313" key="10">
    <source>
        <dbReference type="Proteomes" id="UP000309872"/>
    </source>
</evidence>
<keyword evidence="4" id="KW-0472">Membrane</keyword>
<keyword evidence="10" id="KW-1185">Reference proteome</keyword>
<dbReference type="RefSeq" id="WP_136820298.1">
    <property type="nucleotide sequence ID" value="NZ_BMJX01000002.1"/>
</dbReference>
<dbReference type="InterPro" id="IPR011990">
    <property type="entry name" value="TPR-like_helical_dom_sf"/>
</dbReference>
<feature type="domain" description="RagB/SusD" evidence="7">
    <location>
        <begin position="268"/>
        <end position="525"/>
    </location>
</feature>
<evidence type="ECO:0000256" key="3">
    <source>
        <dbReference type="ARBA" id="ARBA00022729"/>
    </source>
</evidence>
<sequence length="525" mass="59847">MKKIILSGFIGTILLLSACNKFLDVKPTDFVAPVNYYTNEKDVSAAVAGIYDVLGKTSAYGRYLFFEMDISDEGFFGLSSNTQDIALYNYDIGDTKLLNTWTILYEGINRANMLLENIDKADMSDGAREVYRGEALFLRAYYYFVLTSNWGKIPLRLESTKSPSEVDMVPSTYADIYQRIVMDMEAAAEKVADVTTYTNAGRISKSAVWGVLARVNLKMAGAPLRDVARYAEAKEWAKKVIAYGYHRLNPDYSQVFKNYAQKVYDTRESIWEVEFSYQSGNQYEEGMVGSINGIGTSNTTVGYSYGAMRVMRPYYDSFVTGDERRDWNINDYTYAAAPSTERVPYTGSTATIYYNRYASKFRREFEVTPVKSTNTTVVNFPLVRYADVLLMYAEADNMLPGARSAEADEYINLVRRRAFGKLKVGATDIQEADLSSSLDELEFQEAIQKERSWELAFEGLRRFDLTRWNNYILTMKNLLSYKASANANYQYGFRTAENISERDTLYAIPRDEMIVNKLMKQNAGW</sequence>
<evidence type="ECO:0000256" key="1">
    <source>
        <dbReference type="ARBA" id="ARBA00004442"/>
    </source>
</evidence>